<name>A0A561BYQ3_9ACTN</name>
<sequence>MSLVRELRQAARSGGHTTEVWDVGQDASFRCGTMLVNVEVKSIESGIEQYRLGVGQLAEQVQRHLDHMGLPPVRLTPDL</sequence>
<dbReference type="RefSeq" id="WP_145811072.1">
    <property type="nucleotide sequence ID" value="NZ_VIVK01000001.1"/>
</dbReference>
<dbReference type="EMBL" id="VIVK01000001">
    <property type="protein sequence ID" value="TWD84007.1"/>
    <property type="molecule type" value="Genomic_DNA"/>
</dbReference>
<gene>
    <name evidence="1" type="ORF">FB561_5179</name>
</gene>
<proteinExistence type="predicted"/>
<evidence type="ECO:0000313" key="2">
    <source>
        <dbReference type="Proteomes" id="UP000318380"/>
    </source>
</evidence>
<evidence type="ECO:0000313" key="1">
    <source>
        <dbReference type="EMBL" id="TWD84007.1"/>
    </source>
</evidence>
<keyword evidence="2" id="KW-1185">Reference proteome</keyword>
<reference evidence="1 2" key="1">
    <citation type="submission" date="2019-06" db="EMBL/GenBank/DDBJ databases">
        <title>Sequencing the genomes of 1000 actinobacteria strains.</title>
        <authorList>
            <person name="Klenk H.-P."/>
        </authorList>
    </citation>
    <scope>NUCLEOTIDE SEQUENCE [LARGE SCALE GENOMIC DNA]</scope>
    <source>
        <strain evidence="1 2">DSM 24683</strain>
    </source>
</reference>
<comment type="caution">
    <text evidence="1">The sequence shown here is derived from an EMBL/GenBank/DDBJ whole genome shotgun (WGS) entry which is preliminary data.</text>
</comment>
<dbReference type="Proteomes" id="UP000318380">
    <property type="component" value="Unassembled WGS sequence"/>
</dbReference>
<organism evidence="1 2">
    <name type="scientific">Kribbella amoyensis</name>
    <dbReference type="NCBI Taxonomy" id="996641"/>
    <lineage>
        <taxon>Bacteria</taxon>
        <taxon>Bacillati</taxon>
        <taxon>Actinomycetota</taxon>
        <taxon>Actinomycetes</taxon>
        <taxon>Propionibacteriales</taxon>
        <taxon>Kribbellaceae</taxon>
        <taxon>Kribbella</taxon>
    </lineage>
</organism>
<protein>
    <submittedName>
        <fullName evidence="1">Uncharacterized protein</fullName>
    </submittedName>
</protein>
<dbReference type="AlphaFoldDB" id="A0A561BYQ3"/>
<accession>A0A561BYQ3</accession>